<dbReference type="GO" id="GO:0031416">
    <property type="term" value="C:NatB complex"/>
    <property type="evidence" value="ECO:0007669"/>
    <property type="project" value="TreeGrafter"/>
</dbReference>
<evidence type="ECO:0000313" key="7">
    <source>
        <dbReference type="EMBL" id="VFT85803.1"/>
    </source>
</evidence>
<reference evidence="7 8" key="1">
    <citation type="submission" date="2019-03" db="EMBL/GenBank/DDBJ databases">
        <authorList>
            <person name="Gaulin E."/>
            <person name="Dumas B."/>
        </authorList>
    </citation>
    <scope>NUCLEOTIDE SEQUENCE [LARGE SCALE GENOMIC DNA]</scope>
    <source>
        <strain evidence="7">CBS 568.67</strain>
    </source>
</reference>
<dbReference type="AlphaFoldDB" id="A0A485KLK2"/>
<keyword evidence="4" id="KW-0812">Transmembrane</keyword>
<dbReference type="FunFam" id="3.40.630.30:FF:000034">
    <property type="entry name" value="N-alpha-acetyltransferase 20"/>
    <property type="match status" value="1"/>
</dbReference>
<keyword evidence="8" id="KW-1185">Reference proteome</keyword>
<evidence type="ECO:0000256" key="4">
    <source>
        <dbReference type="SAM" id="Phobius"/>
    </source>
</evidence>
<dbReference type="CDD" id="cd04301">
    <property type="entry name" value="NAT_SF"/>
    <property type="match status" value="1"/>
</dbReference>
<dbReference type="EMBL" id="CAADRA010005138">
    <property type="protein sequence ID" value="VFT85803.1"/>
    <property type="molecule type" value="Genomic_DNA"/>
</dbReference>
<evidence type="ECO:0000313" key="6">
    <source>
        <dbReference type="EMBL" id="KAF0700583.1"/>
    </source>
</evidence>
<evidence type="ECO:0000256" key="1">
    <source>
        <dbReference type="ARBA" id="ARBA00022679"/>
    </source>
</evidence>
<evidence type="ECO:0000256" key="2">
    <source>
        <dbReference type="ARBA" id="ARBA00023315"/>
    </source>
</evidence>
<dbReference type="InterPro" id="IPR000182">
    <property type="entry name" value="GNAT_dom"/>
</dbReference>
<evidence type="ECO:0000256" key="3">
    <source>
        <dbReference type="ARBA" id="ARBA00025786"/>
    </source>
</evidence>
<keyword evidence="4" id="KW-1133">Transmembrane helix</keyword>
<gene>
    <name evidence="7" type="primary">Aste57867_8919</name>
    <name evidence="6" type="ORF">As57867_008884</name>
    <name evidence="7" type="ORF">ASTE57867_8919</name>
</gene>
<protein>
    <submittedName>
        <fullName evidence="7">Aste57867_8919 protein</fullName>
    </submittedName>
</protein>
<dbReference type="InterPro" id="IPR016181">
    <property type="entry name" value="Acyl_CoA_acyltransferase"/>
</dbReference>
<dbReference type="GO" id="GO:0004596">
    <property type="term" value="F:protein-N-terminal amino-acid acetyltransferase activity"/>
    <property type="evidence" value="ECO:0007669"/>
    <property type="project" value="TreeGrafter"/>
</dbReference>
<keyword evidence="4" id="KW-0472">Membrane</keyword>
<feature type="transmembrane region" description="Helical" evidence="4">
    <location>
        <begin position="199"/>
        <end position="222"/>
    </location>
</feature>
<dbReference type="PANTHER" id="PTHR45910:SF1">
    <property type="entry name" value="N-ALPHA-ACETYLTRANSFERASE 20"/>
    <property type="match status" value="1"/>
</dbReference>
<dbReference type="EMBL" id="VJMH01005117">
    <property type="protein sequence ID" value="KAF0700583.1"/>
    <property type="molecule type" value="Genomic_DNA"/>
</dbReference>
<keyword evidence="2" id="KW-0012">Acyltransferase</keyword>
<feature type="domain" description="N-acetyltransferase" evidence="5">
    <location>
        <begin position="2"/>
        <end position="154"/>
    </location>
</feature>
<organism evidence="7 8">
    <name type="scientific">Aphanomyces stellatus</name>
    <dbReference type="NCBI Taxonomy" id="120398"/>
    <lineage>
        <taxon>Eukaryota</taxon>
        <taxon>Sar</taxon>
        <taxon>Stramenopiles</taxon>
        <taxon>Oomycota</taxon>
        <taxon>Saprolegniomycetes</taxon>
        <taxon>Saprolegniales</taxon>
        <taxon>Verrucalvaceae</taxon>
        <taxon>Aphanomyces</taxon>
    </lineage>
</organism>
<sequence>MTSTRKFRCEDLFRFNNVNLDVLTETYNMSFYLQYLTKWPDYFLLQEDPNGTMMGYVMGKAEGKGENWHGHVTAVTVAPEFRRLGLAKNLMDYLENVSVELYDGYFVDLFVRVSNTLAIGMYEKFGYSVYRRVLGYYSGDDDGEDAFDMRKALPRDKDKKSIIPLPYPKTPWPGPRFWCLVACAIVGMLAQDADTSSPASMLAIAIALALALVSFAGLFLVLRFAAPDAAAALTSFLE</sequence>
<dbReference type="Pfam" id="PF00583">
    <property type="entry name" value="Acetyltransf_1"/>
    <property type="match status" value="1"/>
</dbReference>
<accession>A0A485KLK2</accession>
<keyword evidence="1" id="KW-0808">Transferase</keyword>
<dbReference type="PANTHER" id="PTHR45910">
    <property type="entry name" value="N-ALPHA-ACETYLTRANSFERASE 20"/>
    <property type="match status" value="1"/>
</dbReference>
<feature type="transmembrane region" description="Helical" evidence="4">
    <location>
        <begin position="177"/>
        <end position="193"/>
    </location>
</feature>
<dbReference type="SUPFAM" id="SSF55729">
    <property type="entry name" value="Acyl-CoA N-acyltransferases (Nat)"/>
    <property type="match status" value="1"/>
</dbReference>
<dbReference type="Proteomes" id="UP000332933">
    <property type="component" value="Unassembled WGS sequence"/>
</dbReference>
<comment type="similarity">
    <text evidence="3">Belongs to the acetyltransferase family. ARD1 subfamily.</text>
</comment>
<evidence type="ECO:0000259" key="5">
    <source>
        <dbReference type="PROSITE" id="PS51186"/>
    </source>
</evidence>
<dbReference type="OrthoDB" id="10264728at2759"/>
<proteinExistence type="inferred from homology"/>
<evidence type="ECO:0000313" key="8">
    <source>
        <dbReference type="Proteomes" id="UP000332933"/>
    </source>
</evidence>
<name>A0A485KLK2_9STRA</name>
<dbReference type="PROSITE" id="PS51186">
    <property type="entry name" value="GNAT"/>
    <property type="match status" value="1"/>
</dbReference>
<reference evidence="6" key="2">
    <citation type="submission" date="2019-06" db="EMBL/GenBank/DDBJ databases">
        <title>Genomics analysis of Aphanomyces spp. identifies a new class of oomycete effector associated with host adaptation.</title>
        <authorList>
            <person name="Gaulin E."/>
        </authorList>
    </citation>
    <scope>NUCLEOTIDE SEQUENCE</scope>
    <source>
        <strain evidence="6">CBS 578.67</strain>
    </source>
</reference>
<dbReference type="InterPro" id="IPR051646">
    <property type="entry name" value="NatB_acetyltransferase_subunit"/>
</dbReference>
<dbReference type="Gene3D" id="3.40.630.30">
    <property type="match status" value="1"/>
</dbReference>